<protein>
    <submittedName>
        <fullName evidence="6">MBL fold metallo-hydrolase</fullName>
    </submittedName>
</protein>
<keyword evidence="7" id="KW-1185">Reference proteome</keyword>
<dbReference type="CDD" id="cd16275">
    <property type="entry name" value="BaeB-like_MBL-fold"/>
    <property type="match status" value="1"/>
</dbReference>
<dbReference type="InterPro" id="IPR001279">
    <property type="entry name" value="Metallo-B-lactamas"/>
</dbReference>
<dbReference type="SUPFAM" id="SSF56281">
    <property type="entry name" value="Metallo-hydrolase/oxidoreductase"/>
    <property type="match status" value="1"/>
</dbReference>
<keyword evidence="3 6" id="KW-0378">Hydrolase</keyword>
<dbReference type="Proteomes" id="UP000320591">
    <property type="component" value="Chromosome"/>
</dbReference>
<evidence type="ECO:0000313" key="7">
    <source>
        <dbReference type="Proteomes" id="UP000320591"/>
    </source>
</evidence>
<dbReference type="SMART" id="SM00849">
    <property type="entry name" value="Lactamase_B"/>
    <property type="match status" value="1"/>
</dbReference>
<name>A0A5B8I3R1_9GAMM</name>
<dbReference type="AlphaFoldDB" id="A0A5B8I3R1"/>
<reference evidence="6 7" key="1">
    <citation type="journal article" date="2019" name="Environ. Microbiol.">
        <title>The phytopathogenic nature of Dickeya aquatica 174/2 and the dynamic early evolution of Dickeya pathogenicity.</title>
        <authorList>
            <person name="Duprey A."/>
            <person name="Taib N."/>
            <person name="Leonard S."/>
            <person name="Garin T."/>
            <person name="Flandrois J.P."/>
            <person name="Nasser W."/>
            <person name="Brochier-Armanet C."/>
            <person name="Reverchon S."/>
        </authorList>
    </citation>
    <scope>NUCLEOTIDE SEQUENCE [LARGE SCALE GENOMIC DNA]</scope>
    <source>
        <strain evidence="6 7">NCPPB 569</strain>
    </source>
</reference>
<accession>A0A5B8I3R1</accession>
<dbReference type="GO" id="GO:0016787">
    <property type="term" value="F:hydrolase activity"/>
    <property type="evidence" value="ECO:0007669"/>
    <property type="project" value="UniProtKB-KW"/>
</dbReference>
<proteinExistence type="predicted"/>
<dbReference type="Gene3D" id="3.60.15.10">
    <property type="entry name" value="Ribonuclease Z/Hydroxyacylglutathione hydrolase-like"/>
    <property type="match status" value="1"/>
</dbReference>
<gene>
    <name evidence="6" type="ORF">Dpoa569_0001057</name>
</gene>
<dbReference type="PANTHER" id="PTHR46233">
    <property type="entry name" value="HYDROXYACYLGLUTATHIONE HYDROLASE GLOC"/>
    <property type="match status" value="1"/>
</dbReference>
<comment type="cofactor">
    <cofactor evidence="1">
        <name>Zn(2+)</name>
        <dbReference type="ChEBI" id="CHEBI:29105"/>
    </cofactor>
</comment>
<dbReference type="OrthoDB" id="9802248at2"/>
<dbReference type="InterPro" id="IPR051453">
    <property type="entry name" value="MBL_Glyoxalase_II"/>
</dbReference>
<dbReference type="InterPro" id="IPR036866">
    <property type="entry name" value="RibonucZ/Hydroxyglut_hydro"/>
</dbReference>
<keyword evidence="2" id="KW-0479">Metal-binding</keyword>
<evidence type="ECO:0000256" key="4">
    <source>
        <dbReference type="ARBA" id="ARBA00022833"/>
    </source>
</evidence>
<dbReference type="Pfam" id="PF00753">
    <property type="entry name" value="Lactamase_B"/>
    <property type="match status" value="1"/>
</dbReference>
<dbReference type="KEGG" id="dic:Dpoa569_0001057"/>
<evidence type="ECO:0000256" key="3">
    <source>
        <dbReference type="ARBA" id="ARBA00022801"/>
    </source>
</evidence>
<dbReference type="GO" id="GO:0046872">
    <property type="term" value="F:metal ion binding"/>
    <property type="evidence" value="ECO:0007669"/>
    <property type="project" value="UniProtKB-KW"/>
</dbReference>
<keyword evidence="4" id="KW-0862">Zinc</keyword>
<dbReference type="RefSeq" id="WP_042871924.1">
    <property type="nucleotide sequence ID" value="NZ_CM001975.1"/>
</dbReference>
<feature type="domain" description="Metallo-beta-lactamase" evidence="5">
    <location>
        <begin position="34"/>
        <end position="195"/>
    </location>
</feature>
<dbReference type="PANTHER" id="PTHR46233:SF3">
    <property type="entry name" value="HYDROXYACYLGLUTATHIONE HYDROLASE GLOC"/>
    <property type="match status" value="1"/>
</dbReference>
<evidence type="ECO:0000259" key="5">
    <source>
        <dbReference type="SMART" id="SM00849"/>
    </source>
</evidence>
<dbReference type="STRING" id="568768.GCA_000406125_02821"/>
<evidence type="ECO:0000313" key="6">
    <source>
        <dbReference type="EMBL" id="QDX29314.1"/>
    </source>
</evidence>
<organism evidence="6 7">
    <name type="scientific">Dickeya poaceiphila</name>
    <dbReference type="NCBI Taxonomy" id="568768"/>
    <lineage>
        <taxon>Bacteria</taxon>
        <taxon>Pseudomonadati</taxon>
        <taxon>Pseudomonadota</taxon>
        <taxon>Gammaproteobacteria</taxon>
        <taxon>Enterobacterales</taxon>
        <taxon>Pectobacteriaceae</taxon>
        <taxon>Dickeya</taxon>
    </lineage>
</organism>
<evidence type="ECO:0000256" key="1">
    <source>
        <dbReference type="ARBA" id="ARBA00001947"/>
    </source>
</evidence>
<sequence length="241" mass="27199">MWLENKKVSSSLIRTTSSDDIAVTTLKVSRGRFINNNYMVLNRRLGQALLIDPAWEIDTLEAMLKNANADLAGILITHAHPDHIDLAECLADKHHCPVWISRKEVESSGFTISSMRAFEERSWETAGMLIRPIITPGHTPGSTCYWIGQHLFTGDTLFIEGCGLCSNNTAAANLFSSIERLKAILPGQVRIYPGHSYVHQPGLMFEQIFRYNVYLSFDNADIFTKFRMRQGQNKTGWMAFS</sequence>
<evidence type="ECO:0000256" key="2">
    <source>
        <dbReference type="ARBA" id="ARBA00022723"/>
    </source>
</evidence>
<dbReference type="NCBIfam" id="NF041804">
    <property type="entry name" value="MBL_fold_SolJ"/>
    <property type="match status" value="1"/>
</dbReference>
<dbReference type="EMBL" id="CP042220">
    <property type="protein sequence ID" value="QDX29314.1"/>
    <property type="molecule type" value="Genomic_DNA"/>
</dbReference>